<accession>A0A9W5WV98</accession>
<evidence type="ECO:0000313" key="3">
    <source>
        <dbReference type="EMBL" id="GFE54825.1"/>
    </source>
</evidence>
<dbReference type="SUPFAM" id="SSF88697">
    <property type="entry name" value="PUA domain-like"/>
    <property type="match status" value="1"/>
</dbReference>
<dbReference type="Gene3D" id="3.10.400.20">
    <property type="match status" value="1"/>
</dbReference>
<dbReference type="PROSITE" id="PS50890">
    <property type="entry name" value="PUA"/>
    <property type="match status" value="1"/>
</dbReference>
<reference evidence="3" key="1">
    <citation type="submission" date="2019-12" db="EMBL/GenBank/DDBJ databases">
        <title>Genome sequence of Babesia ovis.</title>
        <authorList>
            <person name="Yamagishi J."/>
            <person name="Sevinc F."/>
            <person name="Xuan X."/>
        </authorList>
    </citation>
    <scope>NUCLEOTIDE SEQUENCE</scope>
    <source>
        <strain evidence="3">Selcuk</strain>
    </source>
</reference>
<dbReference type="PANTHER" id="PTHR12217">
    <property type="entry name" value="EUKARYOTIC TRANSLATION INITIATION FACTOR 2D"/>
    <property type="match status" value="1"/>
</dbReference>
<keyword evidence="1" id="KW-0963">Cytoplasm</keyword>
<protein>
    <submittedName>
        <fullName evidence="3">Translation initiation factor sui1</fullName>
    </submittedName>
</protein>
<keyword evidence="3" id="KW-0648">Protein biosynthesis</keyword>
<evidence type="ECO:0000259" key="2">
    <source>
        <dbReference type="PROSITE" id="PS50296"/>
    </source>
</evidence>
<dbReference type="AlphaFoldDB" id="A0A9W5WV98"/>
<dbReference type="PANTHER" id="PTHR12217:SF4">
    <property type="entry name" value="EUKARYOTIC TRANSLATION INITIATION FACTOR 2D"/>
    <property type="match status" value="1"/>
</dbReference>
<dbReference type="InterPro" id="IPR039757">
    <property type="entry name" value="EIF2D"/>
</dbReference>
<dbReference type="EMBL" id="BLIY01000017">
    <property type="protein sequence ID" value="GFE54825.1"/>
    <property type="molecule type" value="Genomic_DNA"/>
</dbReference>
<dbReference type="Pfam" id="PF17832">
    <property type="entry name" value="Pre-PUA"/>
    <property type="match status" value="1"/>
</dbReference>
<dbReference type="OrthoDB" id="199771at2759"/>
<dbReference type="InterPro" id="IPR041366">
    <property type="entry name" value="Pre-PUA"/>
</dbReference>
<dbReference type="PROSITE" id="PS50296">
    <property type="entry name" value="SUI1"/>
    <property type="match status" value="1"/>
</dbReference>
<dbReference type="Gene3D" id="3.30.780.10">
    <property type="entry name" value="SUI1-like domain"/>
    <property type="match status" value="1"/>
</dbReference>
<organism evidence="3 4">
    <name type="scientific">Babesia ovis</name>
    <dbReference type="NCBI Taxonomy" id="5869"/>
    <lineage>
        <taxon>Eukaryota</taxon>
        <taxon>Sar</taxon>
        <taxon>Alveolata</taxon>
        <taxon>Apicomplexa</taxon>
        <taxon>Aconoidasida</taxon>
        <taxon>Piroplasmida</taxon>
        <taxon>Babesiidae</taxon>
        <taxon>Babesia</taxon>
    </lineage>
</organism>
<dbReference type="InterPro" id="IPR048248">
    <property type="entry name" value="PUA_eIF2d-like"/>
</dbReference>
<sequence length="598" mass="66220">MMESRSGTSSNLASHLETNLALGTVGMGLVSRLSSVVKLRMISRHASGPRDTMELFKRAELGNVCLVGAKDRKLLRSRSEKALSLDAVQTECLFPQKVSMSYAKLQGTRNVVYLLGADPWLVQLQDGRIFPTINALWSVPKLLPALRIPKPVLGFIMRGAHLMVPGVLNWPCDISPGAVAAIVVDGNPYPVAVGIFEGCLDASGQVRTNGRALEVLHYYGDDLWKLTSKPFPVADDISGDITTDVERHEDVPEGDPSVIENTKNEVTHPELIKQMESVVVSNETMQNKETTAAPVEAEDKQPKINVYPVEMVDYALRLCFLQTIHTLVDTQLPMEISALYSEMAACGTKLIATAAFRNMFKEMGRVSPEGGTQLISYKNSSFNKLIKMFQAWAKEGLIVLKEIRGTGTVVNINRSHPTYVQFKLFNLPQPKEPGTQTVEKVKVKRYLAFSSTQRKTLAEKGVQVDKEPMPLEAYKKLIIEHISKEPDVILKYVNDAIQYHQVSRGDDLSPIRKGPAVPVTVTVEPRGNRKHVTTVKGLFMYLFNVDEATVAETLRRKFASSVSVSNGICTIQGNVAIEKELIQQFGMSQQQIKVTRRG</sequence>
<proteinExistence type="predicted"/>
<dbReference type="InterPro" id="IPR001950">
    <property type="entry name" value="SUI1"/>
</dbReference>
<dbReference type="InterPro" id="IPR057429">
    <property type="entry name" value="WH_eIF2D"/>
</dbReference>
<dbReference type="GO" id="GO:0001731">
    <property type="term" value="P:formation of translation preinitiation complex"/>
    <property type="evidence" value="ECO:0007669"/>
    <property type="project" value="InterPro"/>
</dbReference>
<dbReference type="GO" id="GO:0003723">
    <property type="term" value="F:RNA binding"/>
    <property type="evidence" value="ECO:0007669"/>
    <property type="project" value="InterPro"/>
</dbReference>
<gene>
    <name evidence="3" type="ORF">BaOVIS_022290</name>
</gene>
<evidence type="ECO:0000256" key="1">
    <source>
        <dbReference type="ARBA" id="ARBA00022490"/>
    </source>
</evidence>
<dbReference type="InterPro" id="IPR015947">
    <property type="entry name" value="PUA-like_sf"/>
</dbReference>
<dbReference type="InterPro" id="IPR004521">
    <property type="entry name" value="Uncharacterised_CHP00451"/>
</dbReference>
<dbReference type="Proteomes" id="UP001057455">
    <property type="component" value="Unassembled WGS sequence"/>
</dbReference>
<dbReference type="CDD" id="cd21156">
    <property type="entry name" value="PUA_eIF2d-like"/>
    <property type="match status" value="1"/>
</dbReference>
<comment type="caution">
    <text evidence="3">The sequence shown here is derived from an EMBL/GenBank/DDBJ whole genome shotgun (WGS) entry which is preliminary data.</text>
</comment>
<dbReference type="Pfam" id="PF01253">
    <property type="entry name" value="SUI1"/>
    <property type="match status" value="1"/>
</dbReference>
<dbReference type="Pfam" id="PF25304">
    <property type="entry name" value="WHD_eIF2D"/>
    <property type="match status" value="1"/>
</dbReference>
<keyword evidence="4" id="KW-1185">Reference proteome</keyword>
<dbReference type="GO" id="GO:0003743">
    <property type="term" value="F:translation initiation factor activity"/>
    <property type="evidence" value="ECO:0007669"/>
    <property type="project" value="UniProtKB-KW"/>
</dbReference>
<feature type="domain" description="SUI1" evidence="2">
    <location>
        <begin position="519"/>
        <end position="574"/>
    </location>
</feature>
<keyword evidence="3" id="KW-0396">Initiation factor</keyword>
<dbReference type="SUPFAM" id="SSF55159">
    <property type="entry name" value="eIF1-like"/>
    <property type="match status" value="1"/>
</dbReference>
<evidence type="ECO:0000313" key="4">
    <source>
        <dbReference type="Proteomes" id="UP001057455"/>
    </source>
</evidence>
<dbReference type="Pfam" id="PF26292">
    <property type="entry name" value="PUA_elF2D"/>
    <property type="match status" value="1"/>
</dbReference>
<name>A0A9W5WV98_BABOV</name>
<dbReference type="NCBIfam" id="TIGR00451">
    <property type="entry name" value="unchar_dom_2"/>
    <property type="match status" value="1"/>
</dbReference>
<dbReference type="InterPro" id="IPR036877">
    <property type="entry name" value="SUI1_dom_sf"/>
</dbReference>